<name>A0A4Y3WL27_9PSEU</name>
<evidence type="ECO:0000313" key="2">
    <source>
        <dbReference type="EMBL" id="GEC18941.1"/>
    </source>
</evidence>
<reference evidence="2 3" key="1">
    <citation type="submission" date="2019-06" db="EMBL/GenBank/DDBJ databases">
        <title>Whole genome shotgun sequence of Pseudonocardia hydrocarbonoxydans NBRC 14498.</title>
        <authorList>
            <person name="Hosoyama A."/>
            <person name="Uohara A."/>
            <person name="Ohji S."/>
            <person name="Ichikawa N."/>
        </authorList>
    </citation>
    <scope>NUCLEOTIDE SEQUENCE [LARGE SCALE GENOMIC DNA]</scope>
    <source>
        <strain evidence="2 3">NBRC 14498</strain>
    </source>
</reference>
<proteinExistence type="predicted"/>
<feature type="region of interest" description="Disordered" evidence="1">
    <location>
        <begin position="212"/>
        <end position="232"/>
    </location>
</feature>
<dbReference type="EMBL" id="BJNG01000012">
    <property type="protein sequence ID" value="GEC18941.1"/>
    <property type="molecule type" value="Genomic_DNA"/>
</dbReference>
<dbReference type="InterPro" id="IPR047654">
    <property type="entry name" value="IS1634_transpos"/>
</dbReference>
<organism evidence="2 3">
    <name type="scientific">Pseudonocardia hydrocarbonoxydans</name>
    <dbReference type="NCBI Taxonomy" id="76726"/>
    <lineage>
        <taxon>Bacteria</taxon>
        <taxon>Bacillati</taxon>
        <taxon>Actinomycetota</taxon>
        <taxon>Actinomycetes</taxon>
        <taxon>Pseudonocardiales</taxon>
        <taxon>Pseudonocardiaceae</taxon>
        <taxon>Pseudonocardia</taxon>
    </lineage>
</organism>
<evidence type="ECO:0000256" key="1">
    <source>
        <dbReference type="SAM" id="MobiDB-lite"/>
    </source>
</evidence>
<protein>
    <recommendedName>
        <fullName evidence="4">Transposase</fullName>
    </recommendedName>
</protein>
<sequence>MRTTERKNLNGSVVRYLALAHNQRVDGTTKTNVLLNLGREDRLDRDGLRRLVRSINRYLGEPDTDAGTDAAAVTGTDAATDGLRLISSRPAGAAWLLHGLWTTLEVDTALRKVLGGRRFSTDVERVLFALVANRAIDPSSTLAAAEWASHDVAIPGLDGMDEDHAYRAMDLLVEADTDASVQEAVFFAVADLLNLEVDLLFFDTTSTYFERDTEDPDGENATPGFRRYGHSKDHRRDLPQIIIGLAVTREGIPVRCWCWPGNTSDQAILPEVRDGLRGWRLGRVVTVVERGFRDLKSTIELRPVFHRLEPRIRAHVLLCWLALLLIRVAERRTGQTWRQINRELGRLHAITLTGPAGTVVQTTEPTTAQSSILRACGLTPPPRITTLHPA</sequence>
<dbReference type="NCBIfam" id="NF033559">
    <property type="entry name" value="transpos_IS1634"/>
    <property type="match status" value="1"/>
</dbReference>
<dbReference type="OrthoDB" id="9767746at2"/>
<dbReference type="PANTHER" id="PTHR34614">
    <property type="match status" value="1"/>
</dbReference>
<evidence type="ECO:0008006" key="4">
    <source>
        <dbReference type="Google" id="ProtNLM"/>
    </source>
</evidence>
<dbReference type="AlphaFoldDB" id="A0A4Y3WL27"/>
<keyword evidence="3" id="KW-1185">Reference proteome</keyword>
<dbReference type="PANTHER" id="PTHR34614:SF2">
    <property type="entry name" value="TRANSPOSASE IS4-LIKE DOMAIN-CONTAINING PROTEIN"/>
    <property type="match status" value="1"/>
</dbReference>
<gene>
    <name evidence="2" type="ORF">PHY01_12240</name>
</gene>
<dbReference type="Proteomes" id="UP000320338">
    <property type="component" value="Unassembled WGS sequence"/>
</dbReference>
<comment type="caution">
    <text evidence="2">The sequence shown here is derived from an EMBL/GenBank/DDBJ whole genome shotgun (WGS) entry which is preliminary data.</text>
</comment>
<evidence type="ECO:0000313" key="3">
    <source>
        <dbReference type="Proteomes" id="UP000320338"/>
    </source>
</evidence>
<accession>A0A4Y3WL27</accession>